<sequence length="410" mass="44926">MAQTPRRLTPHRSALHGFGAALRQWRECRGLSQRALGRLVHVSGDLIGKVEKAERWPSARFVESCESALQTGGELVRFLSDLESERRLTSVGYRLVDGAEGQLRASIDHPDKPDLLRSWHERLTSLAIAGNRTGYAGMASTAHAQISVAAAIGRRSRSADRRDVLIAQALWAEFLSWIDEQSDAAEADAWLRRAQRHAVEANAPALASYVLMRQSQRALERFDPRNAAALAQRALDEVRLPARIRALLLVRQAQAYAMGGDHSACAASIDKAHSVADSADWDSELPIDVGVHCDPVYVAAHEAQCRLLLGQPAAAADLYEQLLHQWPEKWRVDEALWRSALSIAYVNSGDVERAATEATKALALAAGTSSARALRWLNPTAVALRQQPAIPEAAAFVLAYRRATLEACNH</sequence>
<feature type="domain" description="HTH cro/C1-type" evidence="1">
    <location>
        <begin position="22"/>
        <end position="75"/>
    </location>
</feature>
<dbReference type="PROSITE" id="PS50943">
    <property type="entry name" value="HTH_CROC1"/>
    <property type="match status" value="1"/>
</dbReference>
<protein>
    <submittedName>
        <fullName evidence="2">XRE family transcriptional regulator</fullName>
    </submittedName>
</protein>
<dbReference type="InterPro" id="IPR011990">
    <property type="entry name" value="TPR-like_helical_dom_sf"/>
</dbReference>
<name>A0A317DBZ4_9ACTN</name>
<dbReference type="Gene3D" id="1.25.40.10">
    <property type="entry name" value="Tetratricopeptide repeat domain"/>
    <property type="match status" value="1"/>
</dbReference>
<dbReference type="InterPro" id="IPR010982">
    <property type="entry name" value="Lambda_DNA-bd_dom_sf"/>
</dbReference>
<evidence type="ECO:0000259" key="1">
    <source>
        <dbReference type="PROSITE" id="PS50943"/>
    </source>
</evidence>
<dbReference type="Pfam" id="PF13560">
    <property type="entry name" value="HTH_31"/>
    <property type="match status" value="1"/>
</dbReference>
<dbReference type="SUPFAM" id="SSF48452">
    <property type="entry name" value="TPR-like"/>
    <property type="match status" value="1"/>
</dbReference>
<dbReference type="OrthoDB" id="4517420at2"/>
<dbReference type="CDD" id="cd00093">
    <property type="entry name" value="HTH_XRE"/>
    <property type="match status" value="1"/>
</dbReference>
<dbReference type="Gene3D" id="1.10.260.40">
    <property type="entry name" value="lambda repressor-like DNA-binding domains"/>
    <property type="match status" value="1"/>
</dbReference>
<dbReference type="Proteomes" id="UP000246050">
    <property type="component" value="Unassembled WGS sequence"/>
</dbReference>
<dbReference type="AlphaFoldDB" id="A0A317DBZ4"/>
<dbReference type="GO" id="GO:0003677">
    <property type="term" value="F:DNA binding"/>
    <property type="evidence" value="ECO:0007669"/>
    <property type="project" value="InterPro"/>
</dbReference>
<gene>
    <name evidence="2" type="ORF">DKT69_24935</name>
</gene>
<evidence type="ECO:0000313" key="2">
    <source>
        <dbReference type="EMBL" id="PWR12147.1"/>
    </source>
</evidence>
<reference evidence="2 3" key="1">
    <citation type="submission" date="2018-05" db="EMBL/GenBank/DDBJ databases">
        <title>Micromonosporas from Atacama Desert.</title>
        <authorList>
            <person name="Carro L."/>
            <person name="Golinska P."/>
            <person name="Klenk H.-P."/>
            <person name="Goodfellow M."/>
        </authorList>
    </citation>
    <scope>NUCLEOTIDE SEQUENCE [LARGE SCALE GENOMIC DNA]</scope>
    <source>
        <strain evidence="2 3">4G51</strain>
    </source>
</reference>
<dbReference type="InterPro" id="IPR001387">
    <property type="entry name" value="Cro/C1-type_HTH"/>
</dbReference>
<dbReference type="RefSeq" id="WP_109803939.1">
    <property type="nucleotide sequence ID" value="NZ_QGKS01000297.1"/>
</dbReference>
<proteinExistence type="predicted"/>
<organism evidence="2 3">
    <name type="scientific">Micromonospora sicca</name>
    <dbReference type="NCBI Taxonomy" id="2202420"/>
    <lineage>
        <taxon>Bacteria</taxon>
        <taxon>Bacillati</taxon>
        <taxon>Actinomycetota</taxon>
        <taxon>Actinomycetes</taxon>
        <taxon>Micromonosporales</taxon>
        <taxon>Micromonosporaceae</taxon>
        <taxon>Micromonospora</taxon>
    </lineage>
</organism>
<comment type="caution">
    <text evidence="2">The sequence shown here is derived from an EMBL/GenBank/DDBJ whole genome shotgun (WGS) entry which is preliminary data.</text>
</comment>
<dbReference type="SMART" id="SM00530">
    <property type="entry name" value="HTH_XRE"/>
    <property type="match status" value="1"/>
</dbReference>
<evidence type="ECO:0000313" key="3">
    <source>
        <dbReference type="Proteomes" id="UP000246050"/>
    </source>
</evidence>
<dbReference type="EMBL" id="QGKS01000297">
    <property type="protein sequence ID" value="PWR12147.1"/>
    <property type="molecule type" value="Genomic_DNA"/>
</dbReference>
<dbReference type="SUPFAM" id="SSF47413">
    <property type="entry name" value="lambda repressor-like DNA-binding domains"/>
    <property type="match status" value="1"/>
</dbReference>
<accession>A0A317DBZ4</accession>